<feature type="coiled-coil region" evidence="2">
    <location>
        <begin position="257"/>
        <end position="316"/>
    </location>
</feature>
<dbReference type="InterPro" id="IPR050804">
    <property type="entry name" value="MCC"/>
</dbReference>
<dbReference type="SUPFAM" id="SSF49599">
    <property type="entry name" value="TRAF domain-like"/>
    <property type="match status" value="1"/>
</dbReference>
<evidence type="ECO:0000256" key="2">
    <source>
        <dbReference type="SAM" id="Coils"/>
    </source>
</evidence>
<organism evidence="4 5">
    <name type="scientific">Camelina sativa</name>
    <name type="common">False flax</name>
    <name type="synonym">Myagrum sativum</name>
    <dbReference type="NCBI Taxonomy" id="90675"/>
    <lineage>
        <taxon>Eukaryota</taxon>
        <taxon>Viridiplantae</taxon>
        <taxon>Streptophyta</taxon>
        <taxon>Embryophyta</taxon>
        <taxon>Tracheophyta</taxon>
        <taxon>Spermatophyta</taxon>
        <taxon>Magnoliopsida</taxon>
        <taxon>eudicotyledons</taxon>
        <taxon>Gunneridae</taxon>
        <taxon>Pentapetalae</taxon>
        <taxon>rosids</taxon>
        <taxon>malvids</taxon>
        <taxon>Brassicales</taxon>
        <taxon>Brassicaceae</taxon>
        <taxon>Camelineae</taxon>
        <taxon>Camelina</taxon>
    </lineage>
</organism>
<dbReference type="PROSITE" id="PS50144">
    <property type="entry name" value="MATH"/>
    <property type="match status" value="1"/>
</dbReference>
<evidence type="ECO:0000256" key="1">
    <source>
        <dbReference type="ARBA" id="ARBA00023054"/>
    </source>
</evidence>
<keyword evidence="4" id="KW-1185">Reference proteome</keyword>
<dbReference type="CDD" id="cd00121">
    <property type="entry name" value="MATH"/>
    <property type="match status" value="1"/>
</dbReference>
<dbReference type="InterPro" id="IPR008974">
    <property type="entry name" value="TRAF-like"/>
</dbReference>
<dbReference type="InterPro" id="IPR002083">
    <property type="entry name" value="MATH/TRAF_dom"/>
</dbReference>
<protein>
    <submittedName>
        <fullName evidence="5">MATH domain and coiled-coil domain-containing protein At2g42480-like</fullName>
    </submittedName>
</protein>
<evidence type="ECO:0000259" key="3">
    <source>
        <dbReference type="PROSITE" id="PS50144"/>
    </source>
</evidence>
<name>A0ABM1RNX8_CAMSA</name>
<accession>A0ABM1RNX8</accession>
<evidence type="ECO:0000313" key="4">
    <source>
        <dbReference type="Proteomes" id="UP000694864"/>
    </source>
</evidence>
<dbReference type="PANTHER" id="PTHR46236:SF12">
    <property type="entry name" value="MATH DOMAIN-CONTAINING PROTEIN"/>
    <property type="match status" value="1"/>
</dbReference>
<dbReference type="PANTHER" id="PTHR46236">
    <property type="entry name" value="TRAF-LIKE SUPERFAMILY PROTEIN"/>
    <property type="match status" value="1"/>
</dbReference>
<dbReference type="Pfam" id="PF22486">
    <property type="entry name" value="MATH_2"/>
    <property type="match status" value="1"/>
</dbReference>
<feature type="domain" description="MATH" evidence="3">
    <location>
        <begin position="5"/>
        <end position="131"/>
    </location>
</feature>
<keyword evidence="1 2" id="KW-0175">Coiled coil</keyword>
<sequence length="327" mass="37651">MWNQKPCYRFEIDNFSEKESAMVSNVFVSGGYEWYISLYPYGEDFTCDDDLSLYLTATNSKSMGSGWKRIANCYFVLLNQSDKVLYRSRVLEQMSFQADCLFWGLEEILPLSKFLDDWFLEDDKLIVEVYIQMVESFDGERGDVPEKKETVNGFEVLASQAVAARKIFSEHPDLAYDFRPKNQVVRTEYMNVLLNLVETLYKPSQDHSETDLRNAQIELSELAEAGFKLDWLKSKLDEVSLKRKRAGTDERFVYAELTTLNAKLDCLKTKLEEVSLEKKKSDDADGSRVKEMEGRIDSLEAMVSDLKVELGKEKAKSSATDDFLLII</sequence>
<gene>
    <name evidence="5" type="primary">LOC104788812</name>
</gene>
<dbReference type="SMART" id="SM00061">
    <property type="entry name" value="MATH"/>
    <property type="match status" value="1"/>
</dbReference>
<dbReference type="Gene3D" id="2.60.210.10">
    <property type="entry name" value="Apoptosis, Tumor Necrosis Factor Receptor Associated Protein 2, Chain A"/>
    <property type="match status" value="1"/>
</dbReference>
<reference evidence="4" key="1">
    <citation type="journal article" date="2014" name="Nat. Commun.">
        <title>The emerging biofuel crop Camelina sativa retains a highly undifferentiated hexaploid genome structure.</title>
        <authorList>
            <person name="Kagale S."/>
            <person name="Koh C."/>
            <person name="Nixon J."/>
            <person name="Bollina V."/>
            <person name="Clarke W.E."/>
            <person name="Tuteja R."/>
            <person name="Spillane C."/>
            <person name="Robinson S.J."/>
            <person name="Links M.G."/>
            <person name="Clarke C."/>
            <person name="Higgins E.E."/>
            <person name="Huebert T."/>
            <person name="Sharpe A.G."/>
            <person name="Parkin I.A."/>
        </authorList>
    </citation>
    <scope>NUCLEOTIDE SEQUENCE [LARGE SCALE GENOMIC DNA]</scope>
    <source>
        <strain evidence="4">cv. DH55</strain>
    </source>
</reference>
<dbReference type="GeneID" id="104788812"/>
<proteinExistence type="predicted"/>
<dbReference type="Proteomes" id="UP000694864">
    <property type="component" value="Chromosome 5"/>
</dbReference>
<dbReference type="RefSeq" id="XP_019100716.1">
    <property type="nucleotide sequence ID" value="XM_019245171.1"/>
</dbReference>
<evidence type="ECO:0000313" key="5">
    <source>
        <dbReference type="RefSeq" id="XP_019100716.1"/>
    </source>
</evidence>
<reference evidence="5" key="2">
    <citation type="submission" date="2025-08" db="UniProtKB">
        <authorList>
            <consortium name="RefSeq"/>
        </authorList>
    </citation>
    <scope>IDENTIFICATION</scope>
    <source>
        <tissue evidence="5">Leaf</tissue>
    </source>
</reference>